<dbReference type="Pfam" id="PF09778">
    <property type="entry name" value="Guanylate_cyc_2"/>
    <property type="match status" value="1"/>
</dbReference>
<dbReference type="EMBL" id="DQIR01300710">
    <property type="protein sequence ID" value="HDC56188.1"/>
    <property type="molecule type" value="Transcribed_RNA"/>
</dbReference>
<evidence type="ECO:0000313" key="1">
    <source>
        <dbReference type="EMBL" id="HDC56188.1"/>
    </source>
</evidence>
<dbReference type="EMBL" id="DQIR01170669">
    <property type="protein sequence ID" value="HDB26146.1"/>
    <property type="molecule type" value="Transcribed_RNA"/>
</dbReference>
<protein>
    <submittedName>
        <fullName evidence="1">Protein GUCD1 isoform e</fullName>
    </submittedName>
</protein>
<organism evidence="1">
    <name type="scientific">Sus scrofa</name>
    <name type="common">Pig</name>
    <dbReference type="NCBI Taxonomy" id="9823"/>
    <lineage>
        <taxon>Eukaryota</taxon>
        <taxon>Metazoa</taxon>
        <taxon>Chordata</taxon>
        <taxon>Craniata</taxon>
        <taxon>Vertebrata</taxon>
        <taxon>Euteleostomi</taxon>
        <taxon>Mammalia</taxon>
        <taxon>Eutheria</taxon>
        <taxon>Laurasiatheria</taxon>
        <taxon>Artiodactyla</taxon>
        <taxon>Suina</taxon>
        <taxon>Suidae</taxon>
        <taxon>Sus</taxon>
    </lineage>
</organism>
<proteinExistence type="predicted"/>
<dbReference type="PANTHER" id="PTHR31400:SF1">
    <property type="entry name" value="PROTEIN GUCD1"/>
    <property type="match status" value="1"/>
</dbReference>
<dbReference type="InterPro" id="IPR018616">
    <property type="entry name" value="GUCD1"/>
</dbReference>
<dbReference type="PANTHER" id="PTHR31400">
    <property type="entry name" value="GUANYLYL CYCLASE DOMAIN CONTAINING PROTEIN 1 GUCD1"/>
    <property type="match status" value="1"/>
</dbReference>
<reference evidence="1" key="1">
    <citation type="journal article" date="2019" name="PeerJ">
        <title>Genes of the pig, Sus scrofa, reconstructed with EvidentialGene.</title>
        <authorList>
            <person name="Gilbert D.G."/>
        </authorList>
    </citation>
    <scope>NUCLEOTIDE SEQUENCE</scope>
</reference>
<accession>A0A481BEW7</accession>
<sequence>MPAPRIRALGPLRPCTKPSMFLPLLNQGGRTFRGLSLPFAHLLQTSRLLPTGAHKPRVAGLPELAAHPHPRLSSSSSVCFHQPLCWLRADSSSPRQALPAVSLRPDSSANPNLPFPASKWGGGGRDRWPLQLPFSLQSFYRKHFDTEETRVNQLFAQAKACKVLVEKRTVSVQDIQAHLAQGHVAIVLVNSGVLHCDLCSSPVKYCCFAPSGHRCFCRSPDYQGHFIVLRGYNRATSCIFYNNPAYADRMCSTSISNFEEARTSYGTDEDILFVYLDS</sequence>
<name>A0A481BEW7_PIG</name>
<dbReference type="AlphaFoldDB" id="A0A481BEW7"/>